<dbReference type="PANTHER" id="PTHR43877:SF1">
    <property type="entry name" value="ACETYLTRANSFERASE"/>
    <property type="match status" value="1"/>
</dbReference>
<dbReference type="Proteomes" id="UP000612361">
    <property type="component" value="Unassembled WGS sequence"/>
</dbReference>
<gene>
    <name evidence="4" type="ORF">H8K47_15775</name>
</gene>
<dbReference type="GO" id="GO:0016747">
    <property type="term" value="F:acyltransferase activity, transferring groups other than amino-acyl groups"/>
    <property type="evidence" value="ECO:0007669"/>
    <property type="project" value="InterPro"/>
</dbReference>
<keyword evidence="1" id="KW-0808">Transferase</keyword>
<organism evidence="4 5">
    <name type="scientific">Undibacterium rugosum</name>
    <dbReference type="NCBI Taxonomy" id="2762291"/>
    <lineage>
        <taxon>Bacteria</taxon>
        <taxon>Pseudomonadati</taxon>
        <taxon>Pseudomonadota</taxon>
        <taxon>Betaproteobacteria</taxon>
        <taxon>Burkholderiales</taxon>
        <taxon>Oxalobacteraceae</taxon>
        <taxon>Undibacterium</taxon>
    </lineage>
</organism>
<keyword evidence="2" id="KW-0012">Acyltransferase</keyword>
<evidence type="ECO:0000313" key="4">
    <source>
        <dbReference type="EMBL" id="MBC3936823.1"/>
    </source>
</evidence>
<dbReference type="AlphaFoldDB" id="A0A923IB24"/>
<dbReference type="EMBL" id="JACOGG010000021">
    <property type="protein sequence ID" value="MBC3936823.1"/>
    <property type="molecule type" value="Genomic_DNA"/>
</dbReference>
<evidence type="ECO:0000256" key="2">
    <source>
        <dbReference type="ARBA" id="ARBA00023315"/>
    </source>
</evidence>
<proteinExistence type="predicted"/>
<feature type="domain" description="N-acetyltransferase" evidence="3">
    <location>
        <begin position="3"/>
        <end position="150"/>
    </location>
</feature>
<dbReference type="InterPro" id="IPR000182">
    <property type="entry name" value="GNAT_dom"/>
</dbReference>
<dbReference type="SUPFAM" id="SSF55729">
    <property type="entry name" value="Acyl-CoA N-acyltransferases (Nat)"/>
    <property type="match status" value="1"/>
</dbReference>
<sequence>MTLNFRAALGSDIAECIQLRGLTRENAVSAARLAELGITQASWAAQVSDGSLPGWIAEQEQILGYCFADVQSGEIVVLALLPQAEGKGIGQQLIQRAMQTLRQHGHHRLFLACSRNPVVRSYGFYRHLGWRSTGELSGQHDEILEYCYPPQAR</sequence>
<dbReference type="Gene3D" id="3.40.630.30">
    <property type="match status" value="1"/>
</dbReference>
<dbReference type="PROSITE" id="PS51186">
    <property type="entry name" value="GNAT"/>
    <property type="match status" value="1"/>
</dbReference>
<dbReference type="Pfam" id="PF00583">
    <property type="entry name" value="Acetyltransf_1"/>
    <property type="match status" value="1"/>
</dbReference>
<evidence type="ECO:0000313" key="5">
    <source>
        <dbReference type="Proteomes" id="UP000612361"/>
    </source>
</evidence>
<comment type="caution">
    <text evidence="4">The sequence shown here is derived from an EMBL/GenBank/DDBJ whole genome shotgun (WGS) entry which is preliminary data.</text>
</comment>
<dbReference type="PANTHER" id="PTHR43877">
    <property type="entry name" value="AMINOALKYLPHOSPHONATE N-ACETYLTRANSFERASE-RELATED-RELATED"/>
    <property type="match status" value="1"/>
</dbReference>
<evidence type="ECO:0000259" key="3">
    <source>
        <dbReference type="PROSITE" id="PS51186"/>
    </source>
</evidence>
<evidence type="ECO:0000256" key="1">
    <source>
        <dbReference type="ARBA" id="ARBA00022679"/>
    </source>
</evidence>
<keyword evidence="5" id="KW-1185">Reference proteome</keyword>
<dbReference type="InterPro" id="IPR050832">
    <property type="entry name" value="Bact_Acetyltransf"/>
</dbReference>
<name>A0A923IB24_9BURK</name>
<accession>A0A923IB24</accession>
<protein>
    <submittedName>
        <fullName evidence="4">GNAT family N-acetyltransferase</fullName>
    </submittedName>
</protein>
<dbReference type="InterPro" id="IPR016181">
    <property type="entry name" value="Acyl_CoA_acyltransferase"/>
</dbReference>
<reference evidence="4" key="1">
    <citation type="submission" date="2020-08" db="EMBL/GenBank/DDBJ databases">
        <title>Novel species isolated from subtropical streams in China.</title>
        <authorList>
            <person name="Lu H."/>
        </authorList>
    </citation>
    <scope>NUCLEOTIDE SEQUENCE</scope>
    <source>
        <strain evidence="4">CY7W</strain>
    </source>
</reference>
<dbReference type="CDD" id="cd04301">
    <property type="entry name" value="NAT_SF"/>
    <property type="match status" value="1"/>
</dbReference>
<dbReference type="RefSeq" id="WP_186882354.1">
    <property type="nucleotide sequence ID" value="NZ_JACOGG010000021.1"/>
</dbReference>